<sequence length="193" mass="21708">MIEKVNISQVMNQYQIVTDTNYVYVELADGSQGKIKKSDLANVMNTLIGGLFPKLFSTPSAGNVKGFIIRTAISTAQYRAIRLQCSIGFNQNNMSNENFSVNIKYWENKFADSRLSKENYSSTICNYIVCYVDNDNTFSFYLNSKYPNHSGGYLMLYAISNVNGNKNQILSMEAVTSEYVIGSHSKENKITIS</sequence>
<proteinExistence type="predicted"/>
<dbReference type="RefSeq" id="WP_117965670.1">
    <property type="nucleotide sequence ID" value="NZ_JAQENE010000024.1"/>
</dbReference>
<dbReference type="EMBL" id="QRTH01000032">
    <property type="protein sequence ID" value="RGQ46274.1"/>
    <property type="molecule type" value="Genomic_DNA"/>
</dbReference>
<dbReference type="AlphaFoldDB" id="A0A412B3A6"/>
<accession>A0A412B3A6</accession>
<reference evidence="1 2" key="1">
    <citation type="submission" date="2018-08" db="EMBL/GenBank/DDBJ databases">
        <title>A genome reference for cultivated species of the human gut microbiota.</title>
        <authorList>
            <person name="Zou Y."/>
            <person name="Xue W."/>
            <person name="Luo G."/>
        </authorList>
    </citation>
    <scope>NUCLEOTIDE SEQUENCE [LARGE SCALE GENOMIC DNA]</scope>
    <source>
        <strain evidence="1 2">AF28-11</strain>
    </source>
</reference>
<comment type="caution">
    <text evidence="1">The sequence shown here is derived from an EMBL/GenBank/DDBJ whole genome shotgun (WGS) entry which is preliminary data.</text>
</comment>
<protein>
    <submittedName>
        <fullName evidence="1">Uncharacterized protein</fullName>
    </submittedName>
</protein>
<organism evidence="1 2">
    <name type="scientific">Bacteroides uniformis</name>
    <dbReference type="NCBI Taxonomy" id="820"/>
    <lineage>
        <taxon>Bacteria</taxon>
        <taxon>Pseudomonadati</taxon>
        <taxon>Bacteroidota</taxon>
        <taxon>Bacteroidia</taxon>
        <taxon>Bacteroidales</taxon>
        <taxon>Bacteroidaceae</taxon>
        <taxon>Bacteroides</taxon>
    </lineage>
</organism>
<evidence type="ECO:0000313" key="1">
    <source>
        <dbReference type="EMBL" id="RGQ46274.1"/>
    </source>
</evidence>
<name>A0A412B3A6_BACUN</name>
<dbReference type="Proteomes" id="UP000283680">
    <property type="component" value="Unassembled WGS sequence"/>
</dbReference>
<evidence type="ECO:0000313" key="2">
    <source>
        <dbReference type="Proteomes" id="UP000283680"/>
    </source>
</evidence>
<gene>
    <name evidence="1" type="ORF">DWY92_20440</name>
</gene>